<dbReference type="InterPro" id="IPR032675">
    <property type="entry name" value="LRR_dom_sf"/>
</dbReference>
<dbReference type="PhylomeDB" id="A0A0D2X1B3"/>
<keyword evidence="3" id="KW-1185">Reference proteome</keyword>
<protein>
    <recommendedName>
        <fullName evidence="4">NOD3 protein</fullName>
    </recommendedName>
</protein>
<feature type="region of interest" description="Disordered" evidence="1">
    <location>
        <begin position="264"/>
        <end position="293"/>
    </location>
</feature>
<evidence type="ECO:0000313" key="3">
    <source>
        <dbReference type="Proteomes" id="UP000008743"/>
    </source>
</evidence>
<proteinExistence type="predicted"/>
<evidence type="ECO:0000313" key="2">
    <source>
        <dbReference type="EMBL" id="KJE90509.1"/>
    </source>
</evidence>
<dbReference type="OrthoDB" id="8436363at2759"/>
<organism evidence="2 3">
    <name type="scientific">Capsaspora owczarzaki (strain ATCC 30864)</name>
    <dbReference type="NCBI Taxonomy" id="595528"/>
    <lineage>
        <taxon>Eukaryota</taxon>
        <taxon>Filasterea</taxon>
        <taxon>Capsaspora</taxon>
    </lineage>
</organism>
<reference evidence="3" key="1">
    <citation type="submission" date="2011-02" db="EMBL/GenBank/DDBJ databases">
        <title>The Genome Sequence of Capsaspora owczarzaki ATCC 30864.</title>
        <authorList>
            <person name="Russ C."/>
            <person name="Cuomo C."/>
            <person name="Burger G."/>
            <person name="Gray M.W."/>
            <person name="Holland P.W.H."/>
            <person name="King N."/>
            <person name="Lang F.B.F."/>
            <person name="Roger A.J."/>
            <person name="Ruiz-Trillo I."/>
            <person name="Young S.K."/>
            <person name="Zeng Q."/>
            <person name="Gargeya S."/>
            <person name="Alvarado L."/>
            <person name="Berlin A."/>
            <person name="Chapman S.B."/>
            <person name="Chen Z."/>
            <person name="Freedman E."/>
            <person name="Gellesch M."/>
            <person name="Goldberg J."/>
            <person name="Griggs A."/>
            <person name="Gujja S."/>
            <person name="Heilman E."/>
            <person name="Heiman D."/>
            <person name="Howarth C."/>
            <person name="Mehta T."/>
            <person name="Neiman D."/>
            <person name="Pearson M."/>
            <person name="Roberts A."/>
            <person name="Saif S."/>
            <person name="Shea T."/>
            <person name="Shenoy N."/>
            <person name="Sisk P."/>
            <person name="Stolte C."/>
            <person name="Sykes S."/>
            <person name="White J."/>
            <person name="Yandava C."/>
            <person name="Haas B."/>
            <person name="Nusbaum C."/>
            <person name="Birren B."/>
        </authorList>
    </citation>
    <scope>NUCLEOTIDE SEQUENCE</scope>
    <source>
        <strain evidence="3">ATCC 30864</strain>
    </source>
</reference>
<dbReference type="PANTHER" id="PTHR24114">
    <property type="entry name" value="LEUCINE RICH REPEAT FAMILY PROTEIN"/>
    <property type="match status" value="1"/>
</dbReference>
<accession>A0A0D2X1B3</accession>
<dbReference type="Pfam" id="PF13516">
    <property type="entry name" value="LRR_6"/>
    <property type="match status" value="4"/>
</dbReference>
<dbReference type="SMART" id="SM00368">
    <property type="entry name" value="LRR_RI"/>
    <property type="match status" value="7"/>
</dbReference>
<evidence type="ECO:0008006" key="4">
    <source>
        <dbReference type="Google" id="ProtNLM"/>
    </source>
</evidence>
<dbReference type="eggNOG" id="KOG4308">
    <property type="taxonomic scope" value="Eukaryota"/>
</dbReference>
<dbReference type="PANTHER" id="PTHR24114:SF2">
    <property type="entry name" value="F-BOX DOMAIN-CONTAINING PROTEIN-RELATED"/>
    <property type="match status" value="1"/>
</dbReference>
<dbReference type="Gene3D" id="3.80.10.10">
    <property type="entry name" value="Ribonuclease Inhibitor"/>
    <property type="match status" value="2"/>
</dbReference>
<evidence type="ECO:0000256" key="1">
    <source>
        <dbReference type="SAM" id="MobiDB-lite"/>
    </source>
</evidence>
<dbReference type="InterPro" id="IPR001611">
    <property type="entry name" value="Leu-rich_rpt"/>
</dbReference>
<dbReference type="RefSeq" id="XP_004364687.1">
    <property type="nucleotide sequence ID" value="XM_004364630.2"/>
</dbReference>
<dbReference type="AlphaFoldDB" id="A0A0D2X1B3"/>
<dbReference type="InterPro" id="IPR052394">
    <property type="entry name" value="LRR-containing"/>
</dbReference>
<dbReference type="EMBL" id="KE346361">
    <property type="protein sequence ID" value="KJE90509.1"/>
    <property type="molecule type" value="Genomic_DNA"/>
</dbReference>
<gene>
    <name evidence="2" type="ORF">CAOG_001819</name>
</gene>
<sequence>MPKALLYKNMTPRQRELYDKVMNAPNERLFLYDNQVGVDGALAIAEAIKVNTSLTELSLVKIDLGDAGARAIAEAIRVNRTLTELNLSRNQIGPVGAQSLAAALKVNKKVEVLFLAANQFGDAGLQEIAEMLFVNKTLEMIYLHENQIGDAGAPAVAEALEVNKTLKELKLSENHIGDAGAQAFGEALKVNSTVTIDLSNNCIGKAGARAMADARKVNPTRLTPHMGSQINPLAFALLPRLASADDIQAVFHLLTSRHEVEATAYSAPRRGSTGRGKPRKLSAPKGPTTPPEPAVLPALPAEIAECIMHEAYYWPAVQHTKRMQFNEDGPADVLQVTVPGDSVGDSARRVKAIQVLRGWRHPPADTSPLVFDLVVRDERGAVRYEGAAKPEFLDSTVQRVTIVPATHPIMRQMRDGWKVQVRRSKAVIGVVFEHLYLGYV</sequence>
<dbReference type="InParanoid" id="A0A0D2X1B3"/>
<dbReference type="Proteomes" id="UP000008743">
    <property type="component" value="Unassembled WGS sequence"/>
</dbReference>
<dbReference type="SUPFAM" id="SSF52047">
    <property type="entry name" value="RNI-like"/>
    <property type="match status" value="1"/>
</dbReference>
<name>A0A0D2X1B3_CAPO3</name>